<proteinExistence type="predicted"/>
<protein>
    <submittedName>
        <fullName evidence="1">Uncharacterized protein</fullName>
    </submittedName>
</protein>
<dbReference type="EMBL" id="JARKHS020026290">
    <property type="protein sequence ID" value="KAK8766488.1"/>
    <property type="molecule type" value="Genomic_DNA"/>
</dbReference>
<gene>
    <name evidence="1" type="ORF">V5799_006732</name>
</gene>
<comment type="caution">
    <text evidence="1">The sequence shown here is derived from an EMBL/GenBank/DDBJ whole genome shotgun (WGS) entry which is preliminary data.</text>
</comment>
<evidence type="ECO:0000313" key="1">
    <source>
        <dbReference type="EMBL" id="KAK8766488.1"/>
    </source>
</evidence>
<accession>A0AAQ4DVJ8</accession>
<dbReference type="Proteomes" id="UP001321473">
    <property type="component" value="Unassembled WGS sequence"/>
</dbReference>
<keyword evidence="2" id="KW-1185">Reference proteome</keyword>
<organism evidence="1 2">
    <name type="scientific">Amblyomma americanum</name>
    <name type="common">Lone star tick</name>
    <dbReference type="NCBI Taxonomy" id="6943"/>
    <lineage>
        <taxon>Eukaryota</taxon>
        <taxon>Metazoa</taxon>
        <taxon>Ecdysozoa</taxon>
        <taxon>Arthropoda</taxon>
        <taxon>Chelicerata</taxon>
        <taxon>Arachnida</taxon>
        <taxon>Acari</taxon>
        <taxon>Parasitiformes</taxon>
        <taxon>Ixodida</taxon>
        <taxon>Ixodoidea</taxon>
        <taxon>Ixodidae</taxon>
        <taxon>Amblyomminae</taxon>
        <taxon>Amblyomma</taxon>
    </lineage>
</organism>
<sequence>MGSEFLGKRSRLDDALLLPGGLWDEELAARSPAALRVARLLRLNRFAYDAGPDEDDDLDLVAAKEKRIGSEFLGKRALLLPKRMGSEFLGRRKRSSAFPDAYRKKTLYGSLSTDQHTRTGRLAEACSSCTPETAAHL</sequence>
<evidence type="ECO:0000313" key="2">
    <source>
        <dbReference type="Proteomes" id="UP001321473"/>
    </source>
</evidence>
<name>A0AAQ4DVJ8_AMBAM</name>
<reference evidence="1 2" key="1">
    <citation type="journal article" date="2023" name="Arcadia Sci">
        <title>De novo assembly of a long-read Amblyomma americanum tick genome.</title>
        <authorList>
            <person name="Chou S."/>
            <person name="Poskanzer K.E."/>
            <person name="Rollins M."/>
            <person name="Thuy-Boun P.S."/>
        </authorList>
    </citation>
    <scope>NUCLEOTIDE SEQUENCE [LARGE SCALE GENOMIC DNA]</scope>
    <source>
        <strain evidence="1">F_SG_1</strain>
        <tissue evidence="1">Salivary glands</tissue>
    </source>
</reference>
<dbReference type="AlphaFoldDB" id="A0AAQ4DVJ8"/>